<keyword evidence="1 6" id="KW-0853">WD repeat</keyword>
<dbReference type="SMART" id="SM00320">
    <property type="entry name" value="WD40"/>
    <property type="match status" value="6"/>
</dbReference>
<keyword evidence="3" id="KW-0677">Repeat</keyword>
<feature type="compositionally biased region" description="Acidic residues" evidence="7">
    <location>
        <begin position="391"/>
        <end position="406"/>
    </location>
</feature>
<feature type="region of interest" description="Disordered" evidence="7">
    <location>
        <begin position="697"/>
        <end position="722"/>
    </location>
</feature>
<evidence type="ECO:0000256" key="6">
    <source>
        <dbReference type="PROSITE-ProRule" id="PRU00221"/>
    </source>
</evidence>
<evidence type="ECO:0000256" key="5">
    <source>
        <dbReference type="ARBA" id="ARBA00022833"/>
    </source>
</evidence>
<feature type="repeat" description="WD" evidence="6">
    <location>
        <begin position="213"/>
        <end position="255"/>
    </location>
</feature>
<dbReference type="InterPro" id="IPR036322">
    <property type="entry name" value="WD40_repeat_dom_sf"/>
</dbReference>
<dbReference type="PANTHER" id="PTHR46200:SF1">
    <property type="entry name" value="GATOR COMPLEX PROTEIN WDR24"/>
    <property type="match status" value="1"/>
</dbReference>
<evidence type="ECO:0000313" key="10">
    <source>
        <dbReference type="Proteomes" id="UP001642464"/>
    </source>
</evidence>
<dbReference type="Proteomes" id="UP001642464">
    <property type="component" value="Unassembled WGS sequence"/>
</dbReference>
<dbReference type="CDD" id="cd16693">
    <property type="entry name" value="mRING-H2-C3H3C2_WDR24"/>
    <property type="match status" value="1"/>
</dbReference>
<dbReference type="InterPro" id="IPR037590">
    <property type="entry name" value="WDR24"/>
</dbReference>
<feature type="compositionally biased region" description="Polar residues" evidence="7">
    <location>
        <begin position="809"/>
        <end position="823"/>
    </location>
</feature>
<feature type="compositionally biased region" description="Low complexity" evidence="7">
    <location>
        <begin position="428"/>
        <end position="438"/>
    </location>
</feature>
<proteinExistence type="predicted"/>
<dbReference type="PROSITE" id="PS50294">
    <property type="entry name" value="WD_REPEATS_REGION"/>
    <property type="match status" value="2"/>
</dbReference>
<keyword evidence="10" id="KW-1185">Reference proteome</keyword>
<feature type="region of interest" description="Disordered" evidence="7">
    <location>
        <begin position="1152"/>
        <end position="1178"/>
    </location>
</feature>
<evidence type="ECO:0000256" key="2">
    <source>
        <dbReference type="ARBA" id="ARBA00022723"/>
    </source>
</evidence>
<evidence type="ECO:0000256" key="4">
    <source>
        <dbReference type="ARBA" id="ARBA00022771"/>
    </source>
</evidence>
<feature type="region of interest" description="Disordered" evidence="7">
    <location>
        <begin position="428"/>
        <end position="483"/>
    </location>
</feature>
<dbReference type="PROSITE" id="PS00678">
    <property type="entry name" value="WD_REPEATS_1"/>
    <property type="match status" value="1"/>
</dbReference>
<comment type="caution">
    <text evidence="9">The sequence shown here is derived from an EMBL/GenBank/DDBJ whole genome shotgun (WGS) entry which is preliminary data.</text>
</comment>
<feature type="compositionally biased region" description="Gly residues" evidence="7">
    <location>
        <begin position="1"/>
        <end position="13"/>
    </location>
</feature>
<organism evidence="9 10">
    <name type="scientific">Durusdinium trenchii</name>
    <dbReference type="NCBI Taxonomy" id="1381693"/>
    <lineage>
        <taxon>Eukaryota</taxon>
        <taxon>Sar</taxon>
        <taxon>Alveolata</taxon>
        <taxon>Dinophyceae</taxon>
        <taxon>Suessiales</taxon>
        <taxon>Symbiodiniaceae</taxon>
        <taxon>Durusdinium</taxon>
    </lineage>
</organism>
<dbReference type="InterPro" id="IPR015943">
    <property type="entry name" value="WD40/YVTN_repeat-like_dom_sf"/>
</dbReference>
<sequence length="1371" mass="148824">MRRRGGGGGGGEGMEFSLETGQNQNTVDVSADQKVVAVGSNSSLQLLRLWRNCEGLDLEASHVVKNAAVGHQWFSLRPISKVRFNPTLALAHLLATTSSSGVLAVWDIEYASSKFGQFQPYTVLREHKQAVNAIAWHFSDPQTLLTGSSDATIKLWDLRVRDQSTMSIVPPKGYVVRDVQFRKDEGSHHFAASFSNGYVQVWDLRHPRMAETVLAGVSSVYSVDWNPTINHLLASGDRDGWIRIWDTQHTAADQQQKAVMSHPPPPPATKLATAPGAEAAVSGDAAPAGTSGSRTTTRHRKQRHSTLQIKTPYRNLMRVCWRPDHPYQIASSYKRSHIHVWNTLAPKIPLVSLTACEANDMVLDFTWVDPLLATKDVIGSTLESTHWWEPAEGDDSDRNFDEEDGAIDDFGTSTLSGFDLAQRRGALGSSAGAEAGARPPSPTSSIAESTTSRDPGAGLGPGQSMTQESTLRQKEQQRQHFRQYKHRHRLEEERMHSWGTVLCCSRGQITLRSLSNGFRPLEKYRTSAMSVSCMSQVAAMHDVVPQSRTDGALLQHKVLTPDELSARALEQPHGTLKLFKAISYDTPDTQASPIKSFLTASSALEPVPGRKRTTSALSIGSGYNTRRAPAFSEPGLPDSSVALRRGRSTSYSSAGKSLDAVSVKGTAVRPTFSKALLGFDADQFRFLAKGYHVPRSLAEGRDGRGGDSLSGPRRQVDDARRAVSRKKEILKDVAACCKHNAVVADAAFAPEIAQVWRVLELLFAPTHVEREVGPVVQQQLEKVIVNLPNRHGHKPRRSHRASGFEPPTEASNTHSINQDQSRGTHAFGGKGFRHDNNVPNPVSNLGGDNDLASSDGGLSHRYKGSRRSASSPMGQPKTLQSRRKSMGPGSFATGSAQGKESGPAGSRFESAEEARELRLQSPFTIEDGSTPGLWTLKDLNMLCRLSTFQPLQEAEFSFVGQAHYQGKRELMEALSHAKPPEALSVLPSGQRRLRKQQRQVRRKVFAQLHSLVYREQLARWTDDAFVGSDIADDKEADLRARAEFPLQVTSEDGGTVVVSMARSQLQEHQGNVGQQLQAADLQQTQSVVRRGQPTAGGPQIPVGVAGDSVERAGRLIGPLPASEMGSSIVGGSNRGAESSIVDNGDSALVRSVSLSSESTSGGGPANTDPALGGGAAGGGLPQPEAPGIVISSFAVVPGTKTSLKMSLLADILEHHADIGDVQTCVTVVLVLGELLVPGMVVDEERMRHWLCSYIDLLQQLQVFSVAARIISACRDPEVERCYKTTSMVAEACPQCSNIIRADEKFQGSCFKCRATVSRCAICEEAVRGVFVWCQGCGHGGHLDHLSEWFRTERECPTGCGHICTLSKVLRR</sequence>
<feature type="region of interest" description="Disordered" evidence="7">
    <location>
        <begin position="1117"/>
        <end position="1140"/>
    </location>
</feature>
<feature type="region of interest" description="Disordered" evidence="7">
    <location>
        <begin position="255"/>
        <end position="303"/>
    </location>
</feature>
<dbReference type="PRINTS" id="PR00320">
    <property type="entry name" value="GPROTEINBRPT"/>
</dbReference>
<feature type="region of interest" description="Disordered" evidence="7">
    <location>
        <begin position="786"/>
        <end position="915"/>
    </location>
</feature>
<keyword evidence="2" id="KW-0479">Metal-binding</keyword>
<evidence type="ECO:0000256" key="1">
    <source>
        <dbReference type="ARBA" id="ARBA00022574"/>
    </source>
</evidence>
<feature type="region of interest" description="Disordered" evidence="7">
    <location>
        <begin position="386"/>
        <end position="406"/>
    </location>
</feature>
<feature type="region of interest" description="Disordered" evidence="7">
    <location>
        <begin position="1"/>
        <end position="22"/>
    </location>
</feature>
<evidence type="ECO:0000313" key="9">
    <source>
        <dbReference type="EMBL" id="CAK8998938.1"/>
    </source>
</evidence>
<feature type="compositionally biased region" description="Polar residues" evidence="7">
    <location>
        <begin position="867"/>
        <end position="879"/>
    </location>
</feature>
<dbReference type="InterPro" id="IPR019775">
    <property type="entry name" value="WD40_repeat_CS"/>
</dbReference>
<dbReference type="InterPro" id="IPR049566">
    <property type="entry name" value="WDR59_RTC1-like_RING_Znf"/>
</dbReference>
<dbReference type="PANTHER" id="PTHR46200">
    <property type="entry name" value="GATOR COMPLEX PROTEIN WDR24"/>
    <property type="match status" value="1"/>
</dbReference>
<dbReference type="EMBL" id="CAXAMM010003206">
    <property type="protein sequence ID" value="CAK8998938.1"/>
    <property type="molecule type" value="Genomic_DNA"/>
</dbReference>
<keyword evidence="4" id="KW-0863">Zinc-finger</keyword>
<keyword evidence="5" id="KW-0862">Zinc</keyword>
<gene>
    <name evidence="9" type="ORF">SCF082_LOCUS5843</name>
</gene>
<accession>A0ABP0I8M2</accession>
<dbReference type="Gene3D" id="2.130.10.10">
    <property type="entry name" value="YVTN repeat-like/Quinoprotein amine dehydrogenase"/>
    <property type="match status" value="2"/>
</dbReference>
<reference evidence="9 10" key="1">
    <citation type="submission" date="2024-02" db="EMBL/GenBank/DDBJ databases">
        <authorList>
            <person name="Chen Y."/>
            <person name="Shah S."/>
            <person name="Dougan E. K."/>
            <person name="Thang M."/>
            <person name="Chan C."/>
        </authorList>
    </citation>
    <scope>NUCLEOTIDE SEQUENCE [LARGE SCALE GENOMIC DNA]</scope>
</reference>
<feature type="domain" description="WDR59/RTC1-like RING zinc finger" evidence="8">
    <location>
        <begin position="1317"/>
        <end position="1364"/>
    </location>
</feature>
<dbReference type="InterPro" id="IPR020472">
    <property type="entry name" value="WD40_PAC1"/>
</dbReference>
<evidence type="ECO:0000259" key="8">
    <source>
        <dbReference type="Pfam" id="PF17120"/>
    </source>
</evidence>
<feature type="repeat" description="WD" evidence="6">
    <location>
        <begin position="124"/>
        <end position="166"/>
    </location>
</feature>
<dbReference type="PROSITE" id="PS50082">
    <property type="entry name" value="WD_REPEATS_2"/>
    <property type="match status" value="2"/>
</dbReference>
<dbReference type="Pfam" id="PF17120">
    <property type="entry name" value="zf-RING_16"/>
    <property type="match status" value="1"/>
</dbReference>
<evidence type="ECO:0000256" key="3">
    <source>
        <dbReference type="ARBA" id="ARBA00022737"/>
    </source>
</evidence>
<feature type="compositionally biased region" description="Basic residues" evidence="7">
    <location>
        <begin position="790"/>
        <end position="800"/>
    </location>
</feature>
<name>A0ABP0I8M2_9DINO</name>
<dbReference type="SUPFAM" id="SSF50978">
    <property type="entry name" value="WD40 repeat-like"/>
    <property type="match status" value="1"/>
</dbReference>
<protein>
    <submittedName>
        <fullName evidence="9">GATOR complex protein WDR24</fullName>
    </submittedName>
</protein>
<dbReference type="InterPro" id="IPR001680">
    <property type="entry name" value="WD40_rpt"/>
</dbReference>
<dbReference type="Pfam" id="PF00400">
    <property type="entry name" value="WD40"/>
    <property type="match status" value="2"/>
</dbReference>
<feature type="compositionally biased region" description="Polar residues" evidence="7">
    <location>
        <begin position="443"/>
        <end position="453"/>
    </location>
</feature>
<evidence type="ECO:0000256" key="7">
    <source>
        <dbReference type="SAM" id="MobiDB-lite"/>
    </source>
</evidence>